<keyword evidence="5" id="KW-1185">Reference proteome</keyword>
<evidence type="ECO:0000256" key="1">
    <source>
        <dbReference type="SAM" id="MobiDB-lite"/>
    </source>
</evidence>
<feature type="region of interest" description="Disordered" evidence="1">
    <location>
        <begin position="108"/>
        <end position="145"/>
    </location>
</feature>
<feature type="transmembrane region" description="Helical" evidence="2">
    <location>
        <begin position="61"/>
        <end position="78"/>
    </location>
</feature>
<evidence type="ECO:0000256" key="2">
    <source>
        <dbReference type="SAM" id="Phobius"/>
    </source>
</evidence>
<protein>
    <recommendedName>
        <fullName evidence="3">Cyanobacterial TRADD-N associated 2 transmembrane domain-containing protein</fullName>
    </recommendedName>
</protein>
<accession>A0A1S6J2H4</accession>
<keyword evidence="2" id="KW-0472">Membrane</keyword>
<keyword evidence="2" id="KW-1133">Transmembrane helix</keyword>
<feature type="domain" description="Cyanobacterial TRADD-N associated 2 transmembrane" evidence="3">
    <location>
        <begin position="169"/>
        <end position="231"/>
    </location>
</feature>
<dbReference type="Pfam" id="PF20712">
    <property type="entry name" value="CyanoTRADDas_TM"/>
    <property type="match status" value="1"/>
</dbReference>
<feature type="transmembrane region" description="Helical" evidence="2">
    <location>
        <begin position="29"/>
        <end position="49"/>
    </location>
</feature>
<dbReference type="Proteomes" id="UP000189443">
    <property type="component" value="Chromosome"/>
</dbReference>
<dbReference type="EMBL" id="CP019724">
    <property type="protein sequence ID" value="AQS65953.1"/>
    <property type="molecule type" value="Genomic_DNA"/>
</dbReference>
<name>A0A1S6J2H4_9ACTN</name>
<proteinExistence type="predicted"/>
<sequence length="300" mass="31506">MSEDAADGARPRWLAKLLKIDSNDKVDRVLVTTLAVVTTLGASGGLVNLADLEPDTGPYEAAAVASMLTVATIGTLFWKFTAPRESAEQVSRRRVRDAERNFEEALRAGQATVDPETPAGPFGPLDRREAGADASPPATVDPSPRAGGLALPELWTLTHTRLDAYHEIALAQARRSFRNAQVAMGLGFALLLAFVFVALNASTTAGAVVAGGLGAVSAALAGYVSRTFVVSQTASAAHLRAYFDQPLEFARYLAAERIIMDCGLDQAQRTEVLTSLVQAMVAPPAAPDPAGQVGARGIPQ</sequence>
<evidence type="ECO:0000313" key="5">
    <source>
        <dbReference type="Proteomes" id="UP000189443"/>
    </source>
</evidence>
<reference evidence="4 5" key="1">
    <citation type="submission" date="2017-02" db="EMBL/GenBank/DDBJ databases">
        <title>Streptomyces pactum ACT12 Genome sequencing and assembly.</title>
        <authorList>
            <person name="Xue Q."/>
            <person name="Yan X."/>
            <person name="Jia L."/>
            <person name="Yan H."/>
        </authorList>
    </citation>
    <scope>NUCLEOTIDE SEQUENCE [LARGE SCALE GENOMIC DNA]</scope>
    <source>
        <strain evidence="4 5">ACT12</strain>
    </source>
</reference>
<dbReference type="AlphaFoldDB" id="A0A1S6J2H4"/>
<organism evidence="4 5">
    <name type="scientific">Streptomyces pactum</name>
    <dbReference type="NCBI Taxonomy" id="68249"/>
    <lineage>
        <taxon>Bacteria</taxon>
        <taxon>Bacillati</taxon>
        <taxon>Actinomycetota</taxon>
        <taxon>Actinomycetes</taxon>
        <taxon>Kitasatosporales</taxon>
        <taxon>Streptomycetaceae</taxon>
        <taxon>Streptomyces</taxon>
    </lineage>
</organism>
<evidence type="ECO:0000259" key="3">
    <source>
        <dbReference type="Pfam" id="PF20712"/>
    </source>
</evidence>
<feature type="transmembrane region" description="Helical" evidence="2">
    <location>
        <begin position="182"/>
        <end position="199"/>
    </location>
</feature>
<gene>
    <name evidence="4" type="ORF">B1H29_02480</name>
</gene>
<keyword evidence="2" id="KW-0812">Transmembrane</keyword>
<evidence type="ECO:0000313" key="4">
    <source>
        <dbReference type="EMBL" id="AQS65953.1"/>
    </source>
</evidence>
<dbReference type="KEGG" id="spac:B1H29_02480"/>
<feature type="transmembrane region" description="Helical" evidence="2">
    <location>
        <begin position="205"/>
        <end position="224"/>
    </location>
</feature>
<dbReference type="InterPro" id="IPR048567">
    <property type="entry name" value="CyanoTRADDas_TM"/>
</dbReference>
<dbReference type="OrthoDB" id="4234190at2"/>
<dbReference type="RefSeq" id="WP_055421340.1">
    <property type="nucleotide sequence ID" value="NZ_CP019724.1"/>
</dbReference>